<dbReference type="RefSeq" id="WP_272087508.1">
    <property type="nucleotide sequence ID" value="NZ_JAQNDL010000002.1"/>
</dbReference>
<comment type="caution">
    <text evidence="1">The sequence shown here is derived from an EMBL/GenBank/DDBJ whole genome shotgun (WGS) entry which is preliminary data.</text>
</comment>
<accession>A0ABT5E2P1</accession>
<evidence type="ECO:0000313" key="2">
    <source>
        <dbReference type="Proteomes" id="UP001221686"/>
    </source>
</evidence>
<proteinExistence type="predicted"/>
<sequence>MDASEPIVIYRSSNRDGATFALEPGSLTRLRSEFGEALHPRSRVFIAHETRDDHERVQASIAEQIVMLLTGLSESRLEKLGRVVFRDPVSDRDLPRSAA</sequence>
<evidence type="ECO:0000313" key="1">
    <source>
        <dbReference type="EMBL" id="MDC0718996.1"/>
    </source>
</evidence>
<name>A0ABT5E2P1_9BACT</name>
<gene>
    <name evidence="1" type="ORF">POL25_18980</name>
</gene>
<keyword evidence="2" id="KW-1185">Reference proteome</keyword>
<protein>
    <submittedName>
        <fullName evidence="1">Uncharacterized protein</fullName>
    </submittedName>
</protein>
<organism evidence="1 2">
    <name type="scientific">Nannocystis bainbridge</name>
    <dbReference type="NCBI Taxonomy" id="2995303"/>
    <lineage>
        <taxon>Bacteria</taxon>
        <taxon>Pseudomonadati</taxon>
        <taxon>Myxococcota</taxon>
        <taxon>Polyangia</taxon>
        <taxon>Nannocystales</taxon>
        <taxon>Nannocystaceae</taxon>
        <taxon>Nannocystis</taxon>
    </lineage>
</organism>
<reference evidence="1 2" key="1">
    <citation type="submission" date="2022-11" db="EMBL/GenBank/DDBJ databases">
        <title>Minimal conservation of predation-associated metabolite biosynthetic gene clusters underscores biosynthetic potential of Myxococcota including descriptions for ten novel species: Archangium lansinium sp. nov., Myxococcus landrumus sp. nov., Nannocystis bai.</title>
        <authorList>
            <person name="Ahearne A."/>
            <person name="Stevens C."/>
            <person name="Dowd S."/>
        </authorList>
    </citation>
    <scope>NUCLEOTIDE SEQUENCE [LARGE SCALE GENOMIC DNA]</scope>
    <source>
        <strain evidence="1 2">BB15-2</strain>
    </source>
</reference>
<dbReference type="EMBL" id="JAQNDL010000002">
    <property type="protein sequence ID" value="MDC0718996.1"/>
    <property type="molecule type" value="Genomic_DNA"/>
</dbReference>
<dbReference type="Proteomes" id="UP001221686">
    <property type="component" value="Unassembled WGS sequence"/>
</dbReference>